<proteinExistence type="predicted"/>
<gene>
    <name evidence="1" type="ORF">Tco_1067694</name>
</gene>
<comment type="caution">
    <text evidence="1">The sequence shown here is derived from an EMBL/GenBank/DDBJ whole genome shotgun (WGS) entry which is preliminary data.</text>
</comment>
<accession>A0ABQ5HFA1</accession>
<reference evidence="1" key="1">
    <citation type="journal article" date="2022" name="Int. J. Mol. Sci.">
        <title>Draft Genome of Tanacetum Coccineum: Genomic Comparison of Closely Related Tanacetum-Family Plants.</title>
        <authorList>
            <person name="Yamashiro T."/>
            <person name="Shiraishi A."/>
            <person name="Nakayama K."/>
            <person name="Satake H."/>
        </authorList>
    </citation>
    <scope>NUCLEOTIDE SEQUENCE</scope>
</reference>
<evidence type="ECO:0000313" key="1">
    <source>
        <dbReference type="EMBL" id="GJT85977.1"/>
    </source>
</evidence>
<evidence type="ECO:0000313" key="2">
    <source>
        <dbReference type="Proteomes" id="UP001151760"/>
    </source>
</evidence>
<name>A0ABQ5HFA1_9ASTR</name>
<dbReference type="EMBL" id="BQNB010019503">
    <property type="protein sequence ID" value="GJT85977.1"/>
    <property type="molecule type" value="Genomic_DNA"/>
</dbReference>
<protein>
    <submittedName>
        <fullName evidence="1">Uncharacterized protein</fullName>
    </submittedName>
</protein>
<reference evidence="1" key="2">
    <citation type="submission" date="2022-01" db="EMBL/GenBank/DDBJ databases">
        <authorList>
            <person name="Yamashiro T."/>
            <person name="Shiraishi A."/>
            <person name="Satake H."/>
            <person name="Nakayama K."/>
        </authorList>
    </citation>
    <scope>NUCLEOTIDE SEQUENCE</scope>
</reference>
<sequence>MKCGNVLIKPGARSMISLKAQGIKALIPSALVSEGPRSKGLMAAILLYAGAIKLAARTSSRDEDPGSEVTLGGRIIPFTCETAKKNSFSLNPPLTLFRVGLTRKSKQSPQPRKRTPG</sequence>
<organism evidence="1 2">
    <name type="scientific">Tanacetum coccineum</name>
    <dbReference type="NCBI Taxonomy" id="301880"/>
    <lineage>
        <taxon>Eukaryota</taxon>
        <taxon>Viridiplantae</taxon>
        <taxon>Streptophyta</taxon>
        <taxon>Embryophyta</taxon>
        <taxon>Tracheophyta</taxon>
        <taxon>Spermatophyta</taxon>
        <taxon>Magnoliopsida</taxon>
        <taxon>eudicotyledons</taxon>
        <taxon>Gunneridae</taxon>
        <taxon>Pentapetalae</taxon>
        <taxon>asterids</taxon>
        <taxon>campanulids</taxon>
        <taxon>Asterales</taxon>
        <taxon>Asteraceae</taxon>
        <taxon>Asteroideae</taxon>
        <taxon>Anthemideae</taxon>
        <taxon>Anthemidinae</taxon>
        <taxon>Tanacetum</taxon>
    </lineage>
</organism>
<dbReference type="Proteomes" id="UP001151760">
    <property type="component" value="Unassembled WGS sequence"/>
</dbReference>
<keyword evidence="2" id="KW-1185">Reference proteome</keyword>